<keyword evidence="2" id="KW-0805">Transcription regulation</keyword>
<name>A0A1S8CTL0_9GAMM</name>
<keyword evidence="1" id="KW-0678">Repressor</keyword>
<evidence type="ECO:0000313" key="7">
    <source>
        <dbReference type="Proteomes" id="UP000192132"/>
    </source>
</evidence>
<protein>
    <recommendedName>
        <fullName evidence="5">HTH merR-type domain-containing protein</fullName>
    </recommendedName>
</protein>
<dbReference type="AlphaFoldDB" id="A0A1S8CTL0"/>
<organism evidence="6 7">
    <name type="scientific">Alkanindiges hydrocarboniclasticus</name>
    <dbReference type="NCBI Taxonomy" id="1907941"/>
    <lineage>
        <taxon>Bacteria</taxon>
        <taxon>Pseudomonadati</taxon>
        <taxon>Pseudomonadota</taxon>
        <taxon>Gammaproteobacteria</taxon>
        <taxon>Moraxellales</taxon>
        <taxon>Moraxellaceae</taxon>
        <taxon>Alkanindiges</taxon>
    </lineage>
</organism>
<evidence type="ECO:0000313" key="6">
    <source>
        <dbReference type="EMBL" id="ONG38807.1"/>
    </source>
</evidence>
<sequence>MMYSIKLFASKTGLSTYTLRFYEKLQLLDPHRQANGHRYYTEQDLSWVHFIMPLKDKNMPLKTIQHYAALRQQGNTTLARRLDILLNHQHTIEQQLEALQGN</sequence>
<dbReference type="SUPFAM" id="SSF46955">
    <property type="entry name" value="Putative DNA-binding domain"/>
    <property type="match status" value="1"/>
</dbReference>
<dbReference type="PROSITE" id="PS50937">
    <property type="entry name" value="HTH_MERR_2"/>
    <property type="match status" value="1"/>
</dbReference>
<dbReference type="EMBL" id="MLCN01000029">
    <property type="protein sequence ID" value="ONG38807.1"/>
    <property type="molecule type" value="Genomic_DNA"/>
</dbReference>
<dbReference type="Proteomes" id="UP000192132">
    <property type="component" value="Unassembled WGS sequence"/>
</dbReference>
<keyword evidence="3" id="KW-0238">DNA-binding</keyword>
<reference evidence="6 7" key="1">
    <citation type="submission" date="2016-10" db="EMBL/GenBank/DDBJ databases">
        <title>Draft Genome sequence of Alkanindiges sp. strain H1.</title>
        <authorList>
            <person name="Subhash Y."/>
            <person name="Lee S."/>
        </authorList>
    </citation>
    <scope>NUCLEOTIDE SEQUENCE [LARGE SCALE GENOMIC DNA]</scope>
    <source>
        <strain evidence="6 7">H1</strain>
    </source>
</reference>
<dbReference type="SMART" id="SM00422">
    <property type="entry name" value="HTH_MERR"/>
    <property type="match status" value="1"/>
</dbReference>
<proteinExistence type="predicted"/>
<dbReference type="InterPro" id="IPR047057">
    <property type="entry name" value="MerR_fam"/>
</dbReference>
<feature type="domain" description="HTH merR-type" evidence="5">
    <location>
        <begin position="2"/>
        <end position="70"/>
    </location>
</feature>
<dbReference type="Pfam" id="PF13411">
    <property type="entry name" value="MerR_1"/>
    <property type="match status" value="1"/>
</dbReference>
<dbReference type="STRING" id="1907941.BKE30_11525"/>
<gene>
    <name evidence="6" type="ORF">BKE30_11525</name>
</gene>
<evidence type="ECO:0000256" key="4">
    <source>
        <dbReference type="ARBA" id="ARBA00023163"/>
    </source>
</evidence>
<dbReference type="PANTHER" id="PTHR30204">
    <property type="entry name" value="REDOX-CYCLING DRUG-SENSING TRANSCRIPTIONAL ACTIVATOR SOXR"/>
    <property type="match status" value="1"/>
</dbReference>
<dbReference type="OrthoDB" id="9808480at2"/>
<evidence type="ECO:0000256" key="3">
    <source>
        <dbReference type="ARBA" id="ARBA00023125"/>
    </source>
</evidence>
<keyword evidence="4" id="KW-0804">Transcription</keyword>
<dbReference type="GO" id="GO:0003677">
    <property type="term" value="F:DNA binding"/>
    <property type="evidence" value="ECO:0007669"/>
    <property type="project" value="UniProtKB-KW"/>
</dbReference>
<dbReference type="GO" id="GO:0003700">
    <property type="term" value="F:DNA-binding transcription factor activity"/>
    <property type="evidence" value="ECO:0007669"/>
    <property type="project" value="InterPro"/>
</dbReference>
<dbReference type="InterPro" id="IPR009061">
    <property type="entry name" value="DNA-bd_dom_put_sf"/>
</dbReference>
<evidence type="ECO:0000259" key="5">
    <source>
        <dbReference type="PROSITE" id="PS50937"/>
    </source>
</evidence>
<dbReference type="Gene3D" id="1.10.1660.10">
    <property type="match status" value="1"/>
</dbReference>
<dbReference type="InterPro" id="IPR000551">
    <property type="entry name" value="MerR-type_HTH_dom"/>
</dbReference>
<evidence type="ECO:0000256" key="2">
    <source>
        <dbReference type="ARBA" id="ARBA00023015"/>
    </source>
</evidence>
<dbReference type="CDD" id="cd01109">
    <property type="entry name" value="HTH_YyaN"/>
    <property type="match status" value="1"/>
</dbReference>
<keyword evidence="7" id="KW-1185">Reference proteome</keyword>
<comment type="caution">
    <text evidence="6">The sequence shown here is derived from an EMBL/GenBank/DDBJ whole genome shotgun (WGS) entry which is preliminary data.</text>
</comment>
<dbReference type="PANTHER" id="PTHR30204:SF69">
    <property type="entry name" value="MERR-FAMILY TRANSCRIPTIONAL REGULATOR"/>
    <property type="match status" value="1"/>
</dbReference>
<evidence type="ECO:0000256" key="1">
    <source>
        <dbReference type="ARBA" id="ARBA00022491"/>
    </source>
</evidence>
<accession>A0A1S8CTL0</accession>